<comment type="caution">
    <text evidence="2">The sequence shown here is derived from an EMBL/GenBank/DDBJ whole genome shotgun (WGS) entry which is preliminary data.</text>
</comment>
<dbReference type="EMBL" id="JAULSW010000006">
    <property type="protein sequence ID" value="KAK3377586.1"/>
    <property type="molecule type" value="Genomic_DNA"/>
</dbReference>
<accession>A0AAE0KJ44</accession>
<name>A0AAE0KJ44_9PEZI</name>
<dbReference type="Proteomes" id="UP001285441">
    <property type="component" value="Unassembled WGS sequence"/>
</dbReference>
<gene>
    <name evidence="2" type="ORF">B0H63DRAFT_477452</name>
</gene>
<proteinExistence type="predicted"/>
<feature type="region of interest" description="Disordered" evidence="1">
    <location>
        <begin position="75"/>
        <end position="100"/>
    </location>
</feature>
<protein>
    <submittedName>
        <fullName evidence="2">Uncharacterized protein</fullName>
    </submittedName>
</protein>
<reference evidence="2" key="1">
    <citation type="journal article" date="2023" name="Mol. Phylogenet. Evol.">
        <title>Genome-scale phylogeny and comparative genomics of the fungal order Sordariales.</title>
        <authorList>
            <person name="Hensen N."/>
            <person name="Bonometti L."/>
            <person name="Westerberg I."/>
            <person name="Brannstrom I.O."/>
            <person name="Guillou S."/>
            <person name="Cros-Aarteil S."/>
            <person name="Calhoun S."/>
            <person name="Haridas S."/>
            <person name="Kuo A."/>
            <person name="Mondo S."/>
            <person name="Pangilinan J."/>
            <person name="Riley R."/>
            <person name="LaButti K."/>
            <person name="Andreopoulos B."/>
            <person name="Lipzen A."/>
            <person name="Chen C."/>
            <person name="Yan M."/>
            <person name="Daum C."/>
            <person name="Ng V."/>
            <person name="Clum A."/>
            <person name="Steindorff A."/>
            <person name="Ohm R.A."/>
            <person name="Martin F."/>
            <person name="Silar P."/>
            <person name="Natvig D.O."/>
            <person name="Lalanne C."/>
            <person name="Gautier V."/>
            <person name="Ament-Velasquez S.L."/>
            <person name="Kruys A."/>
            <person name="Hutchinson M.I."/>
            <person name="Powell A.J."/>
            <person name="Barry K."/>
            <person name="Miller A.N."/>
            <person name="Grigoriev I.V."/>
            <person name="Debuchy R."/>
            <person name="Gladieux P."/>
            <person name="Hiltunen Thoren M."/>
            <person name="Johannesson H."/>
        </authorList>
    </citation>
    <scope>NUCLEOTIDE SEQUENCE</scope>
    <source>
        <strain evidence="2">CBS 232.78</strain>
    </source>
</reference>
<dbReference type="AlphaFoldDB" id="A0AAE0KJ44"/>
<evidence type="ECO:0000313" key="2">
    <source>
        <dbReference type="EMBL" id="KAK3377586.1"/>
    </source>
</evidence>
<reference evidence="2" key="2">
    <citation type="submission" date="2023-06" db="EMBL/GenBank/DDBJ databases">
        <authorList>
            <consortium name="Lawrence Berkeley National Laboratory"/>
            <person name="Haridas S."/>
            <person name="Hensen N."/>
            <person name="Bonometti L."/>
            <person name="Westerberg I."/>
            <person name="Brannstrom I.O."/>
            <person name="Guillou S."/>
            <person name="Cros-Aarteil S."/>
            <person name="Calhoun S."/>
            <person name="Kuo A."/>
            <person name="Mondo S."/>
            <person name="Pangilinan J."/>
            <person name="Riley R."/>
            <person name="LaButti K."/>
            <person name="Andreopoulos B."/>
            <person name="Lipzen A."/>
            <person name="Chen C."/>
            <person name="Yanf M."/>
            <person name="Daum C."/>
            <person name="Ng V."/>
            <person name="Clum A."/>
            <person name="Steindorff A."/>
            <person name="Ohm R."/>
            <person name="Martin F."/>
            <person name="Silar P."/>
            <person name="Natvig D."/>
            <person name="Lalanne C."/>
            <person name="Gautier V."/>
            <person name="Ament-velasquez S.L."/>
            <person name="Kruys A."/>
            <person name="Hutchinson M.I."/>
            <person name="Powell A.J."/>
            <person name="Barry K."/>
            <person name="Miller A.N."/>
            <person name="Grigoriev I.V."/>
            <person name="Debuchy R."/>
            <person name="Gladieux P."/>
            <person name="Thoren M.H."/>
            <person name="Johannesson H."/>
        </authorList>
    </citation>
    <scope>NUCLEOTIDE SEQUENCE</scope>
    <source>
        <strain evidence="2">CBS 232.78</strain>
    </source>
</reference>
<sequence length="100" mass="11974">MASKYKKKQNVFNPRQTRYIKLSSELQQFLEEKYADAHRAGYDFNIQHINNRYMFDAPEELTDTQKRDMANRIADIRAEREEEEKAKREDAKKEEGEAKT</sequence>
<organism evidence="2 3">
    <name type="scientific">Podospora didyma</name>
    <dbReference type="NCBI Taxonomy" id="330526"/>
    <lineage>
        <taxon>Eukaryota</taxon>
        <taxon>Fungi</taxon>
        <taxon>Dikarya</taxon>
        <taxon>Ascomycota</taxon>
        <taxon>Pezizomycotina</taxon>
        <taxon>Sordariomycetes</taxon>
        <taxon>Sordariomycetidae</taxon>
        <taxon>Sordariales</taxon>
        <taxon>Podosporaceae</taxon>
        <taxon>Podospora</taxon>
    </lineage>
</organism>
<evidence type="ECO:0000256" key="1">
    <source>
        <dbReference type="SAM" id="MobiDB-lite"/>
    </source>
</evidence>
<keyword evidence="3" id="KW-1185">Reference proteome</keyword>
<evidence type="ECO:0000313" key="3">
    <source>
        <dbReference type="Proteomes" id="UP001285441"/>
    </source>
</evidence>